<gene>
    <name evidence="2" type="ORF">HPHI1048_LOCUS207</name>
</gene>
<proteinExistence type="predicted"/>
<sequence length="213" mass="23917">MKLPSQAGHTLEEELNVLLQFQEKLDNGDSGEINGEELKKRVRVIKNRIAAKKSREQARTYVQKLESSLNAVMAHNDALARRLAMVESENRSLKHSMFVSGMNFQTMNSCNRVDESAVLSTLSLLLDAVLFMIVMASSFLPGFSLIAWEEPSPVHHLKHTLPQAACKLTWTRTFPGQGARRCLRRLRMAGLLQCLAHSCHRWEPQESPPALAA</sequence>
<dbReference type="PANTHER" id="PTHR37616:SF2">
    <property type="entry name" value="BZIP DOMAIN-CONTAINING PROTEIN"/>
    <property type="match status" value="1"/>
</dbReference>
<dbReference type="GO" id="GO:0003700">
    <property type="term" value="F:DNA-binding transcription factor activity"/>
    <property type="evidence" value="ECO:0007669"/>
    <property type="project" value="InterPro"/>
</dbReference>
<organism evidence="2">
    <name type="scientific">Hanusia phi</name>
    <dbReference type="NCBI Taxonomy" id="3032"/>
    <lineage>
        <taxon>Eukaryota</taxon>
        <taxon>Cryptophyceae</taxon>
        <taxon>Pyrenomonadales</taxon>
        <taxon>Geminigeraceae</taxon>
        <taxon>Hanusia</taxon>
    </lineage>
</organism>
<dbReference type="EMBL" id="HBEO01000289">
    <property type="protein sequence ID" value="CAD8465569.1"/>
    <property type="molecule type" value="Transcribed_RNA"/>
</dbReference>
<evidence type="ECO:0000259" key="1">
    <source>
        <dbReference type="PROSITE" id="PS50217"/>
    </source>
</evidence>
<accession>A0A7S0DU60</accession>
<name>A0A7S0DU60_9CRYP</name>
<dbReference type="InterPro" id="IPR004827">
    <property type="entry name" value="bZIP"/>
</dbReference>
<dbReference type="SUPFAM" id="SSF57959">
    <property type="entry name" value="Leucine zipper domain"/>
    <property type="match status" value="1"/>
</dbReference>
<dbReference type="PANTHER" id="PTHR37616">
    <property type="entry name" value="BZIP TRANSCRIPTION FACTOR 60-LIKE"/>
    <property type="match status" value="1"/>
</dbReference>
<evidence type="ECO:0000313" key="2">
    <source>
        <dbReference type="EMBL" id="CAD8465569.1"/>
    </source>
</evidence>
<dbReference type="Pfam" id="PF07716">
    <property type="entry name" value="bZIP_2"/>
    <property type="match status" value="1"/>
</dbReference>
<reference evidence="2" key="1">
    <citation type="submission" date="2021-01" db="EMBL/GenBank/DDBJ databases">
        <authorList>
            <person name="Corre E."/>
            <person name="Pelletier E."/>
            <person name="Niang G."/>
            <person name="Scheremetjew M."/>
            <person name="Finn R."/>
            <person name="Kale V."/>
            <person name="Holt S."/>
            <person name="Cochrane G."/>
            <person name="Meng A."/>
            <person name="Brown T."/>
            <person name="Cohen L."/>
        </authorList>
    </citation>
    <scope>NUCLEOTIDE SEQUENCE</scope>
    <source>
        <strain evidence="2">CCMP325</strain>
    </source>
</reference>
<dbReference type="SMART" id="SM00338">
    <property type="entry name" value="BRLZ"/>
    <property type="match status" value="1"/>
</dbReference>
<feature type="domain" description="BZIP" evidence="1">
    <location>
        <begin position="37"/>
        <end position="94"/>
    </location>
</feature>
<dbReference type="PROSITE" id="PS50217">
    <property type="entry name" value="BZIP"/>
    <property type="match status" value="1"/>
</dbReference>
<protein>
    <recommendedName>
        <fullName evidence="1">BZIP domain-containing protein</fullName>
    </recommendedName>
</protein>
<dbReference type="Gene3D" id="1.20.5.170">
    <property type="match status" value="1"/>
</dbReference>
<dbReference type="InterPro" id="IPR046347">
    <property type="entry name" value="bZIP_sf"/>
</dbReference>
<dbReference type="AlphaFoldDB" id="A0A7S0DU60"/>